<reference evidence="1 3" key="1">
    <citation type="journal article" date="2020" name="Stud. Mycol.">
        <title>101 Dothideomycetes genomes: a test case for predicting lifestyles and emergence of pathogens.</title>
        <authorList>
            <person name="Haridas S."/>
            <person name="Albert R."/>
            <person name="Binder M."/>
            <person name="Bloem J."/>
            <person name="Labutti K."/>
            <person name="Salamov A."/>
            <person name="Andreopoulos B."/>
            <person name="Baker S."/>
            <person name="Barry K."/>
            <person name="Bills G."/>
            <person name="Bluhm B."/>
            <person name="Cannon C."/>
            <person name="Castanera R."/>
            <person name="Culley D."/>
            <person name="Daum C."/>
            <person name="Ezra D."/>
            <person name="Gonzalez J."/>
            <person name="Henrissat B."/>
            <person name="Kuo A."/>
            <person name="Liang C."/>
            <person name="Lipzen A."/>
            <person name="Lutzoni F."/>
            <person name="Magnuson J."/>
            <person name="Mondo S."/>
            <person name="Nolan M."/>
            <person name="Ohm R."/>
            <person name="Pangilinan J."/>
            <person name="Park H.-J."/>
            <person name="Ramirez L."/>
            <person name="Alfaro M."/>
            <person name="Sun H."/>
            <person name="Tritt A."/>
            <person name="Yoshinaga Y."/>
            <person name="Zwiers L.-H."/>
            <person name="Turgeon B."/>
            <person name="Goodwin S."/>
            <person name="Spatafora J."/>
            <person name="Crous P."/>
            <person name="Grigoriev I."/>
        </authorList>
    </citation>
    <scope>NUCLEOTIDE SEQUENCE</scope>
    <source>
        <strain evidence="1 3">CBS 304.34</strain>
    </source>
</reference>
<accession>A0A6A6YWG0</accession>
<dbReference type="Proteomes" id="UP000504636">
    <property type="component" value="Unplaced"/>
</dbReference>
<proteinExistence type="predicted"/>
<protein>
    <submittedName>
        <fullName evidence="1 3">Uncharacterized protein</fullName>
    </submittedName>
</protein>
<gene>
    <name evidence="1 3" type="ORF">BDZ99DRAFT_496181</name>
</gene>
<reference evidence="3" key="3">
    <citation type="submission" date="2025-04" db="UniProtKB">
        <authorList>
            <consortium name="RefSeq"/>
        </authorList>
    </citation>
    <scope>IDENTIFICATION</scope>
    <source>
        <strain evidence="3">CBS 304.34</strain>
    </source>
</reference>
<evidence type="ECO:0000313" key="2">
    <source>
        <dbReference type="Proteomes" id="UP000504636"/>
    </source>
</evidence>
<reference evidence="3" key="2">
    <citation type="submission" date="2020-04" db="EMBL/GenBank/DDBJ databases">
        <authorList>
            <consortium name="NCBI Genome Project"/>
        </authorList>
    </citation>
    <scope>NUCLEOTIDE SEQUENCE</scope>
    <source>
        <strain evidence="3">CBS 304.34</strain>
    </source>
</reference>
<dbReference type="OrthoDB" id="10401893at2759"/>
<dbReference type="AlphaFoldDB" id="A0A6A6YWG0"/>
<evidence type="ECO:0000313" key="3">
    <source>
        <dbReference type="RefSeq" id="XP_033580074.1"/>
    </source>
</evidence>
<name>A0A6A6YWG0_9PEZI</name>
<dbReference type="EMBL" id="MU003696">
    <property type="protein sequence ID" value="KAF2813110.1"/>
    <property type="molecule type" value="Genomic_DNA"/>
</dbReference>
<keyword evidence="2" id="KW-1185">Reference proteome</keyword>
<evidence type="ECO:0000313" key="1">
    <source>
        <dbReference type="EMBL" id="KAF2813110.1"/>
    </source>
</evidence>
<sequence length="341" mass="39456">MFQPLPTIVLSSFENPQHRLVLSTDEHILNPIVELYGPIDASAPNDDPSSIVSTPAERWFWQMIHPGSFDRCSIDENLEPWGWAAKVPGPSFSGDERLQELKEELIQYARTTHGRREAESVIAKYESELFEDCTSPEDFKAAEEYRQDIKECWEYCKDMEVFDEQYVRKTKPEGIRDRWEDQGAKVNELVSPISQPSIHEPEKTRAEHFDDLKNELRDRSKTQEGRAATEALLQCFKGELYESRDSPTDIKAAEDYLKEIEILWETFKAGSGTEGPQKRALNLWPSRKLATIEEEDEDKDDGEFFEDFEDDDENALIRSFQASHIPKLMIFTIPSNFAIFF</sequence>
<dbReference type="GeneID" id="54464324"/>
<dbReference type="RefSeq" id="XP_033580074.1">
    <property type="nucleotide sequence ID" value="XM_033723431.1"/>
</dbReference>
<organism evidence="1">
    <name type="scientific">Mytilinidion resinicola</name>
    <dbReference type="NCBI Taxonomy" id="574789"/>
    <lineage>
        <taxon>Eukaryota</taxon>
        <taxon>Fungi</taxon>
        <taxon>Dikarya</taxon>
        <taxon>Ascomycota</taxon>
        <taxon>Pezizomycotina</taxon>
        <taxon>Dothideomycetes</taxon>
        <taxon>Pleosporomycetidae</taxon>
        <taxon>Mytilinidiales</taxon>
        <taxon>Mytilinidiaceae</taxon>
        <taxon>Mytilinidion</taxon>
    </lineage>
</organism>